<dbReference type="Proteomes" id="UP000247892">
    <property type="component" value="Unassembled WGS sequence"/>
</dbReference>
<dbReference type="EMBL" id="MASU01000023">
    <property type="protein sequence ID" value="PXY17927.1"/>
    <property type="molecule type" value="Genomic_DNA"/>
</dbReference>
<evidence type="ECO:0000313" key="3">
    <source>
        <dbReference type="EMBL" id="PXY17927.1"/>
    </source>
</evidence>
<evidence type="ECO:0000313" key="4">
    <source>
        <dbReference type="Proteomes" id="UP000247892"/>
    </source>
</evidence>
<keyword evidence="1" id="KW-1133">Transmembrane helix</keyword>
<name>A0A318LFM7_9PSEU</name>
<keyword evidence="1" id="KW-0472">Membrane</keyword>
<accession>A0A318LFM7</accession>
<sequence>MRARTRDGGAGLLLAAVACVLGLLVTCAVFVWTPAGQELDQLLLAGPGRDGAADGAAMALLSVVGDPLVLAVVLGGVLVAGMLSGRTRAALAGIVLFGCSVAGARVLKSVVTRPDLDVTGSTTHNSFPSGHVAATTAIVLAVLLVLPAKVRWWAAVPGLAGAVLVGAATMIAGWHRLSDVLGAMLLAGAIGCVAFWSAGGARRRL</sequence>
<dbReference type="Pfam" id="PF01569">
    <property type="entry name" value="PAP2"/>
    <property type="match status" value="1"/>
</dbReference>
<evidence type="ECO:0000256" key="1">
    <source>
        <dbReference type="SAM" id="Phobius"/>
    </source>
</evidence>
<feature type="transmembrane region" description="Helical" evidence="1">
    <location>
        <begin position="153"/>
        <end position="174"/>
    </location>
</feature>
<feature type="domain" description="Phosphatidic acid phosphatase type 2/haloperoxidase" evidence="2">
    <location>
        <begin position="89"/>
        <end position="195"/>
    </location>
</feature>
<reference evidence="3 4" key="1">
    <citation type="submission" date="2016-07" db="EMBL/GenBank/DDBJ databases">
        <title>Draft genome sequence of Prauserella sp. YIM 121212, isolated from alkaline soil.</title>
        <authorList>
            <person name="Ruckert C."/>
            <person name="Albersmeier A."/>
            <person name="Jiang C.-L."/>
            <person name="Jiang Y."/>
            <person name="Kalinowski J."/>
            <person name="Schneider O."/>
            <person name="Winkler A."/>
            <person name="Zotchev S.B."/>
        </authorList>
    </citation>
    <scope>NUCLEOTIDE SEQUENCE [LARGE SCALE GENOMIC DNA]</scope>
    <source>
        <strain evidence="3 4">YIM 121212</strain>
    </source>
</reference>
<feature type="transmembrane region" description="Helical" evidence="1">
    <location>
        <begin position="55"/>
        <end position="82"/>
    </location>
</feature>
<feature type="transmembrane region" description="Helical" evidence="1">
    <location>
        <begin position="127"/>
        <end position="146"/>
    </location>
</feature>
<feature type="transmembrane region" description="Helical" evidence="1">
    <location>
        <begin position="12"/>
        <end position="35"/>
    </location>
</feature>
<evidence type="ECO:0000259" key="2">
    <source>
        <dbReference type="SMART" id="SM00014"/>
    </source>
</evidence>
<keyword evidence="4" id="KW-1185">Reference proteome</keyword>
<proteinExistence type="predicted"/>
<protein>
    <recommendedName>
        <fullName evidence="2">Phosphatidic acid phosphatase type 2/haloperoxidase domain-containing protein</fullName>
    </recommendedName>
</protein>
<dbReference type="SUPFAM" id="SSF48317">
    <property type="entry name" value="Acid phosphatase/Vanadium-dependent haloperoxidase"/>
    <property type="match status" value="1"/>
</dbReference>
<organism evidence="3 4">
    <name type="scientific">Prauserella flavalba</name>
    <dbReference type="NCBI Taxonomy" id="1477506"/>
    <lineage>
        <taxon>Bacteria</taxon>
        <taxon>Bacillati</taxon>
        <taxon>Actinomycetota</taxon>
        <taxon>Actinomycetes</taxon>
        <taxon>Pseudonocardiales</taxon>
        <taxon>Pseudonocardiaceae</taxon>
        <taxon>Prauserella</taxon>
    </lineage>
</organism>
<gene>
    <name evidence="3" type="ORF">BA062_36315</name>
</gene>
<feature type="transmembrane region" description="Helical" evidence="1">
    <location>
        <begin position="180"/>
        <end position="199"/>
    </location>
</feature>
<dbReference type="Gene3D" id="1.20.144.10">
    <property type="entry name" value="Phosphatidic acid phosphatase type 2/haloperoxidase"/>
    <property type="match status" value="1"/>
</dbReference>
<keyword evidence="1" id="KW-0812">Transmembrane</keyword>
<comment type="caution">
    <text evidence="3">The sequence shown here is derived from an EMBL/GenBank/DDBJ whole genome shotgun (WGS) entry which is preliminary data.</text>
</comment>
<dbReference type="InterPro" id="IPR000326">
    <property type="entry name" value="PAP2/HPO"/>
</dbReference>
<dbReference type="SMART" id="SM00014">
    <property type="entry name" value="acidPPc"/>
    <property type="match status" value="1"/>
</dbReference>
<feature type="transmembrane region" description="Helical" evidence="1">
    <location>
        <begin position="89"/>
        <end position="107"/>
    </location>
</feature>
<dbReference type="InterPro" id="IPR036938">
    <property type="entry name" value="PAP2/HPO_sf"/>
</dbReference>
<dbReference type="AlphaFoldDB" id="A0A318LFM7"/>
<dbReference type="PROSITE" id="PS51257">
    <property type="entry name" value="PROKAR_LIPOPROTEIN"/>
    <property type="match status" value="1"/>
</dbReference>